<reference evidence="3 4" key="1">
    <citation type="journal article" date="2012" name="Science">
        <title>The Paleozoic origin of enzymatic lignin decomposition reconstructed from 31 fungal genomes.</title>
        <authorList>
            <person name="Floudas D."/>
            <person name="Binder M."/>
            <person name="Riley R."/>
            <person name="Barry K."/>
            <person name="Blanchette R.A."/>
            <person name="Henrissat B."/>
            <person name="Martinez A.T."/>
            <person name="Otillar R."/>
            <person name="Spatafora J.W."/>
            <person name="Yadav J.S."/>
            <person name="Aerts A."/>
            <person name="Benoit I."/>
            <person name="Boyd A."/>
            <person name="Carlson A."/>
            <person name="Copeland A."/>
            <person name="Coutinho P.M."/>
            <person name="de Vries R.P."/>
            <person name="Ferreira P."/>
            <person name="Findley K."/>
            <person name="Foster B."/>
            <person name="Gaskell J."/>
            <person name="Glotzer D."/>
            <person name="Gorecki P."/>
            <person name="Heitman J."/>
            <person name="Hesse C."/>
            <person name="Hori C."/>
            <person name="Igarashi K."/>
            <person name="Jurgens J.A."/>
            <person name="Kallen N."/>
            <person name="Kersten P."/>
            <person name="Kohler A."/>
            <person name="Kuees U."/>
            <person name="Kumar T.K.A."/>
            <person name="Kuo A."/>
            <person name="LaButti K."/>
            <person name="Larrondo L.F."/>
            <person name="Lindquist E."/>
            <person name="Ling A."/>
            <person name="Lombard V."/>
            <person name="Lucas S."/>
            <person name="Lundell T."/>
            <person name="Martin R."/>
            <person name="McLaughlin D.J."/>
            <person name="Morgenstern I."/>
            <person name="Morin E."/>
            <person name="Murat C."/>
            <person name="Nagy L.G."/>
            <person name="Nolan M."/>
            <person name="Ohm R.A."/>
            <person name="Patyshakuliyeva A."/>
            <person name="Rokas A."/>
            <person name="Ruiz-Duenas F.J."/>
            <person name="Sabat G."/>
            <person name="Salamov A."/>
            <person name="Samejima M."/>
            <person name="Schmutz J."/>
            <person name="Slot J.C."/>
            <person name="St John F."/>
            <person name="Stenlid J."/>
            <person name="Sun H."/>
            <person name="Sun S."/>
            <person name="Syed K."/>
            <person name="Tsang A."/>
            <person name="Wiebenga A."/>
            <person name="Young D."/>
            <person name="Pisabarro A."/>
            <person name="Eastwood D.C."/>
            <person name="Martin F."/>
            <person name="Cullen D."/>
            <person name="Grigoriev I.V."/>
            <person name="Hibbett D.S."/>
        </authorList>
    </citation>
    <scope>NUCLEOTIDE SEQUENCE</scope>
    <source>
        <strain evidence="4">FP-58527</strain>
    </source>
</reference>
<dbReference type="InterPro" id="IPR040976">
    <property type="entry name" value="Pkinase_fungal"/>
</dbReference>
<sequence length="399" mass="44252">MPLGHWQYYYMEFEKFKTPDSRGPRIAGHWQISEAKGFWPATFMVFSHSTETHHFMAVEVLRGGIIYHVRHDLESFYWLLIWLVLRHTKTSVADPCSKLKVLFDQPNDDDCVDMKRGWLGKEFTVDGNLPINYLLENFSELCADNSNVKTSRPAPVPLTYKLVLDLFDEVLKREDWPPNDVASPYELVASQNQLGTKTTCLRTRVPNDRCNQGGPDSGATLHTRRVSNSDISRAAVLGTPSGDKSHLIPRPASSGSEAQAVQPRLSPSTTVATRHQHTSGSASSSSLRNTSAGAPKDPLPVPPRPSPDSTGPPLGSVHDQTNYGSCDVARAKPPQVQAPTMSRWTPSSPSVGGKGDGRKRAYGDVTADVREPAGLRPSKHPRTRRQLPPPSDRWLRKRH</sequence>
<feature type="compositionally biased region" description="Pro residues" evidence="1">
    <location>
        <begin position="297"/>
        <end position="306"/>
    </location>
</feature>
<feature type="region of interest" description="Disordered" evidence="1">
    <location>
        <begin position="204"/>
        <end position="399"/>
    </location>
</feature>
<dbReference type="Pfam" id="PF17667">
    <property type="entry name" value="Pkinase_fungal"/>
    <property type="match status" value="1"/>
</dbReference>
<feature type="compositionally biased region" description="Polar residues" evidence="1">
    <location>
        <begin position="337"/>
        <end position="350"/>
    </location>
</feature>
<gene>
    <name evidence="3" type="ORF">FOMPIDRAFT_1048461</name>
</gene>
<evidence type="ECO:0000256" key="1">
    <source>
        <dbReference type="SAM" id="MobiDB-lite"/>
    </source>
</evidence>
<evidence type="ECO:0000313" key="4">
    <source>
        <dbReference type="Proteomes" id="UP000015241"/>
    </source>
</evidence>
<accession>S8EB79</accession>
<dbReference type="InParanoid" id="S8EB79"/>
<feature type="domain" description="Fungal-type protein kinase" evidence="2">
    <location>
        <begin position="48"/>
        <end position="84"/>
    </location>
</feature>
<dbReference type="HOGENOM" id="CLU_690851_0_0_1"/>
<dbReference type="Proteomes" id="UP000015241">
    <property type="component" value="Unassembled WGS sequence"/>
</dbReference>
<feature type="compositionally biased region" description="Low complexity" evidence="1">
    <location>
        <begin position="278"/>
        <end position="296"/>
    </location>
</feature>
<feature type="compositionally biased region" description="Basic and acidic residues" evidence="1">
    <location>
        <begin position="355"/>
        <end position="373"/>
    </location>
</feature>
<proteinExistence type="predicted"/>
<keyword evidence="4" id="KW-1185">Reference proteome</keyword>
<organism evidence="3 4">
    <name type="scientific">Fomitopsis schrenkii</name>
    <name type="common">Brown rot fungus</name>
    <dbReference type="NCBI Taxonomy" id="2126942"/>
    <lineage>
        <taxon>Eukaryota</taxon>
        <taxon>Fungi</taxon>
        <taxon>Dikarya</taxon>
        <taxon>Basidiomycota</taxon>
        <taxon>Agaricomycotina</taxon>
        <taxon>Agaricomycetes</taxon>
        <taxon>Polyporales</taxon>
        <taxon>Fomitopsis</taxon>
    </lineage>
</organism>
<dbReference type="OrthoDB" id="3270165at2759"/>
<dbReference type="AlphaFoldDB" id="S8EB79"/>
<protein>
    <recommendedName>
        <fullName evidence="2">Fungal-type protein kinase domain-containing protein</fullName>
    </recommendedName>
</protein>
<evidence type="ECO:0000259" key="2">
    <source>
        <dbReference type="Pfam" id="PF17667"/>
    </source>
</evidence>
<dbReference type="STRING" id="743788.S8EB79"/>
<evidence type="ECO:0000313" key="3">
    <source>
        <dbReference type="EMBL" id="EPT01868.1"/>
    </source>
</evidence>
<name>S8EB79_FOMSC</name>
<dbReference type="EMBL" id="KE504139">
    <property type="protein sequence ID" value="EPT01868.1"/>
    <property type="molecule type" value="Genomic_DNA"/>
</dbReference>
<feature type="compositionally biased region" description="Polar residues" evidence="1">
    <location>
        <begin position="253"/>
        <end position="273"/>
    </location>
</feature>